<proteinExistence type="predicted"/>
<sequence>MSMLTRWRPELRRTLRIALLTAVLALIPTGVVSARAAAPASCMGHESSSISPPGTSDEFQGGMAQVMPDFRAIISFFARLHEGSHEACDAAIE</sequence>
<dbReference type="EMBL" id="DSIY01000111">
    <property type="protein sequence ID" value="HEG90745.1"/>
    <property type="molecule type" value="Genomic_DNA"/>
</dbReference>
<name>A0A831X816_9BACT</name>
<reference evidence="1" key="1">
    <citation type="journal article" date="2020" name="mSystems">
        <title>Genome- and Community-Level Interaction Insights into Carbon Utilization and Element Cycling Functions of Hydrothermarchaeota in Hydrothermal Sediment.</title>
        <authorList>
            <person name="Zhou Z."/>
            <person name="Liu Y."/>
            <person name="Xu W."/>
            <person name="Pan J."/>
            <person name="Luo Z.H."/>
            <person name="Li M."/>
        </authorList>
    </citation>
    <scope>NUCLEOTIDE SEQUENCE [LARGE SCALE GENOMIC DNA]</scope>
    <source>
        <strain evidence="1">SpSt-210</strain>
    </source>
</reference>
<organism evidence="1">
    <name type="scientific">Thermorudis peleae</name>
    <dbReference type="NCBI Taxonomy" id="1382356"/>
    <lineage>
        <taxon>Bacteria</taxon>
        <taxon>Pseudomonadati</taxon>
        <taxon>Thermomicrobiota</taxon>
        <taxon>Thermomicrobia</taxon>
        <taxon>Thermomicrobia incertae sedis</taxon>
        <taxon>Thermorudis</taxon>
    </lineage>
</organism>
<protein>
    <submittedName>
        <fullName evidence="1">Uncharacterized protein</fullName>
    </submittedName>
</protein>
<accession>A0A831X816</accession>
<comment type="caution">
    <text evidence="1">The sequence shown here is derived from an EMBL/GenBank/DDBJ whole genome shotgun (WGS) entry which is preliminary data.</text>
</comment>
<dbReference type="AlphaFoldDB" id="A0A831X816"/>
<gene>
    <name evidence="1" type="ORF">ENP34_04795</name>
</gene>
<evidence type="ECO:0000313" key="1">
    <source>
        <dbReference type="EMBL" id="HEG90745.1"/>
    </source>
</evidence>